<keyword evidence="4" id="KW-0732">Signal</keyword>
<evidence type="ECO:0000313" key="11">
    <source>
        <dbReference type="EnsemblProtists" id="EOD36753"/>
    </source>
</evidence>
<dbReference type="Proteomes" id="UP000013827">
    <property type="component" value="Unassembled WGS sequence"/>
</dbReference>
<organism evidence="11 12">
    <name type="scientific">Emiliania huxleyi (strain CCMP1516)</name>
    <dbReference type="NCBI Taxonomy" id="280463"/>
    <lineage>
        <taxon>Eukaryota</taxon>
        <taxon>Haptista</taxon>
        <taxon>Haptophyta</taxon>
        <taxon>Prymnesiophyceae</taxon>
        <taxon>Isochrysidales</taxon>
        <taxon>Noelaerhabdaceae</taxon>
        <taxon>Emiliania</taxon>
    </lineage>
</organism>
<dbReference type="GeneID" id="17282023"/>
<protein>
    <recommendedName>
        <fullName evidence="10">Peptidase A1 domain-containing protein</fullName>
    </recommendedName>
</protein>
<dbReference type="InterPro" id="IPR001461">
    <property type="entry name" value="Aspartic_peptidase_A1"/>
</dbReference>
<dbReference type="GO" id="GO:0006508">
    <property type="term" value="P:proteolysis"/>
    <property type="evidence" value="ECO:0007669"/>
    <property type="project" value="UniProtKB-KW"/>
</dbReference>
<dbReference type="PaxDb" id="2903-EOD36753"/>
<dbReference type="RefSeq" id="XP_005789182.1">
    <property type="nucleotide sequence ID" value="XM_005789125.1"/>
</dbReference>
<evidence type="ECO:0000256" key="1">
    <source>
        <dbReference type="ARBA" id="ARBA00007447"/>
    </source>
</evidence>
<feature type="disulfide bond" evidence="9">
    <location>
        <begin position="82"/>
        <end position="90"/>
    </location>
</feature>
<dbReference type="STRING" id="2903.R1DMF5"/>
<evidence type="ECO:0000256" key="5">
    <source>
        <dbReference type="ARBA" id="ARBA00022801"/>
    </source>
</evidence>
<reference evidence="12" key="1">
    <citation type="journal article" date="2013" name="Nature">
        <title>Pan genome of the phytoplankton Emiliania underpins its global distribution.</title>
        <authorList>
            <person name="Read B.A."/>
            <person name="Kegel J."/>
            <person name="Klute M.J."/>
            <person name="Kuo A."/>
            <person name="Lefebvre S.C."/>
            <person name="Maumus F."/>
            <person name="Mayer C."/>
            <person name="Miller J."/>
            <person name="Monier A."/>
            <person name="Salamov A."/>
            <person name="Young J."/>
            <person name="Aguilar M."/>
            <person name="Claverie J.M."/>
            <person name="Frickenhaus S."/>
            <person name="Gonzalez K."/>
            <person name="Herman E.K."/>
            <person name="Lin Y.C."/>
            <person name="Napier J."/>
            <person name="Ogata H."/>
            <person name="Sarno A.F."/>
            <person name="Shmutz J."/>
            <person name="Schroeder D."/>
            <person name="de Vargas C."/>
            <person name="Verret F."/>
            <person name="von Dassow P."/>
            <person name="Valentin K."/>
            <person name="Van de Peer Y."/>
            <person name="Wheeler G."/>
            <person name="Dacks J.B."/>
            <person name="Delwiche C.F."/>
            <person name="Dyhrman S.T."/>
            <person name="Glockner G."/>
            <person name="John U."/>
            <person name="Richards T."/>
            <person name="Worden A.Z."/>
            <person name="Zhang X."/>
            <person name="Grigoriev I.V."/>
            <person name="Allen A.E."/>
            <person name="Bidle K."/>
            <person name="Borodovsky M."/>
            <person name="Bowler C."/>
            <person name="Brownlee C."/>
            <person name="Cock J.M."/>
            <person name="Elias M."/>
            <person name="Gladyshev V.N."/>
            <person name="Groth M."/>
            <person name="Guda C."/>
            <person name="Hadaegh A."/>
            <person name="Iglesias-Rodriguez M.D."/>
            <person name="Jenkins J."/>
            <person name="Jones B.M."/>
            <person name="Lawson T."/>
            <person name="Leese F."/>
            <person name="Lindquist E."/>
            <person name="Lobanov A."/>
            <person name="Lomsadze A."/>
            <person name="Malik S.B."/>
            <person name="Marsh M.E."/>
            <person name="Mackinder L."/>
            <person name="Mock T."/>
            <person name="Mueller-Roeber B."/>
            <person name="Pagarete A."/>
            <person name="Parker M."/>
            <person name="Probert I."/>
            <person name="Quesneville H."/>
            <person name="Raines C."/>
            <person name="Rensing S.A."/>
            <person name="Riano-Pachon D.M."/>
            <person name="Richier S."/>
            <person name="Rokitta S."/>
            <person name="Shiraiwa Y."/>
            <person name="Soanes D.M."/>
            <person name="van der Giezen M."/>
            <person name="Wahlund T.M."/>
            <person name="Williams B."/>
            <person name="Wilson W."/>
            <person name="Wolfe G."/>
            <person name="Wurch L.L."/>
        </authorList>
    </citation>
    <scope>NUCLEOTIDE SEQUENCE</scope>
</reference>
<dbReference type="GO" id="GO:0004190">
    <property type="term" value="F:aspartic-type endopeptidase activity"/>
    <property type="evidence" value="ECO:0007669"/>
    <property type="project" value="InterPro"/>
</dbReference>
<evidence type="ECO:0000259" key="10">
    <source>
        <dbReference type="PROSITE" id="PS51767"/>
    </source>
</evidence>
<keyword evidence="12" id="KW-1185">Reference proteome</keyword>
<keyword evidence="6" id="KW-1133">Transmembrane helix</keyword>
<dbReference type="PANTHER" id="PTHR13683:SF375">
    <property type="entry name" value="PEPTIDASE A1 DOMAIN-CONTAINING PROTEIN"/>
    <property type="match status" value="1"/>
</dbReference>
<proteinExistence type="inferred from homology"/>
<evidence type="ECO:0000256" key="4">
    <source>
        <dbReference type="ARBA" id="ARBA00022729"/>
    </source>
</evidence>
<dbReference type="InterPro" id="IPR021109">
    <property type="entry name" value="Peptidase_aspartic_dom_sf"/>
</dbReference>
<comment type="subcellular location">
    <subcellularLocation>
        <location evidence="8">Endomembrane system</location>
        <topology evidence="8">Single-pass type I membrane protein</topology>
    </subcellularLocation>
</comment>
<evidence type="ECO:0000256" key="3">
    <source>
        <dbReference type="ARBA" id="ARBA00022692"/>
    </source>
</evidence>
<dbReference type="Gene3D" id="2.40.70.10">
    <property type="entry name" value="Acid Proteases"/>
    <property type="match status" value="1"/>
</dbReference>
<evidence type="ECO:0000256" key="6">
    <source>
        <dbReference type="ARBA" id="ARBA00022989"/>
    </source>
</evidence>
<dbReference type="KEGG" id="ehx:EMIHUDRAFT_200952"/>
<dbReference type="GO" id="GO:0012505">
    <property type="term" value="C:endomembrane system"/>
    <property type="evidence" value="ECO:0007669"/>
    <property type="project" value="UniProtKB-SubCell"/>
</dbReference>
<dbReference type="PANTHER" id="PTHR13683">
    <property type="entry name" value="ASPARTYL PROTEASES"/>
    <property type="match status" value="1"/>
</dbReference>
<comment type="similarity">
    <text evidence="1">Belongs to the peptidase A1 family.</text>
</comment>
<dbReference type="PROSITE" id="PS00141">
    <property type="entry name" value="ASP_PROTEASE"/>
    <property type="match status" value="1"/>
</dbReference>
<keyword evidence="3" id="KW-0812">Transmembrane</keyword>
<evidence type="ECO:0000256" key="9">
    <source>
        <dbReference type="PIRSR" id="PIRSR601461-2"/>
    </source>
</evidence>
<dbReference type="AlphaFoldDB" id="A0A0D3KLW8"/>
<keyword evidence="5" id="KW-0378">Hydrolase</keyword>
<evidence type="ECO:0000256" key="7">
    <source>
        <dbReference type="ARBA" id="ARBA00023136"/>
    </source>
</evidence>
<accession>A0A0D3KLW8</accession>
<dbReference type="SUPFAM" id="SSF50630">
    <property type="entry name" value="Acid proteases"/>
    <property type="match status" value="1"/>
</dbReference>
<evidence type="ECO:0000256" key="2">
    <source>
        <dbReference type="ARBA" id="ARBA00022670"/>
    </source>
</evidence>
<dbReference type="EnsemblProtists" id="EOD36753">
    <property type="protein sequence ID" value="EOD36753"/>
    <property type="gene ID" value="EMIHUDRAFT_200952"/>
</dbReference>
<feature type="domain" description="Peptidase A1" evidence="10">
    <location>
        <begin position="51"/>
        <end position="258"/>
    </location>
</feature>
<dbReference type="PROSITE" id="PS51767">
    <property type="entry name" value="PEPTIDASE_A1"/>
    <property type="match status" value="1"/>
</dbReference>
<dbReference type="eggNOG" id="KOG1339">
    <property type="taxonomic scope" value="Eukaryota"/>
</dbReference>
<dbReference type="HOGENOM" id="CLU_1079408_0_0_1"/>
<reference evidence="11" key="2">
    <citation type="submission" date="2024-10" db="UniProtKB">
        <authorList>
            <consortium name="EnsemblProtists"/>
        </authorList>
    </citation>
    <scope>IDENTIFICATION</scope>
</reference>
<evidence type="ECO:0000313" key="12">
    <source>
        <dbReference type="Proteomes" id="UP000013827"/>
    </source>
</evidence>
<dbReference type="Pfam" id="PF14543">
    <property type="entry name" value="TAXi_N"/>
    <property type="match status" value="1"/>
</dbReference>
<name>A0A0D3KLW8_EMIH1</name>
<keyword evidence="2" id="KW-0645">Protease</keyword>
<sequence length="258" mass="27747">MLRFHSLPGGEPAPLFYRREELANGSLPLVHGRRLASGGILAGALHTIGYYATDVCVGSPPRRYELIIDTGSSLTAVPCASCRTCGDHACGKAGRFDLRASSTVVPVTCPLDGKRHPGVKCDQCVSSQCSYAVHYTEGSSIRGQIVKDLVHFQGGEGGESASPATVRAFFGRHDRAEGHAFLLRWLMSISDWNGRLPDPGDGHAVAGRGRVPSWLSALVEQQRARPSFSLCLSDTSGLFLLGGRHARARRVVLMLVWP</sequence>
<dbReference type="InterPro" id="IPR032861">
    <property type="entry name" value="TAXi_N"/>
</dbReference>
<evidence type="ECO:0000256" key="8">
    <source>
        <dbReference type="ARBA" id="ARBA00046288"/>
    </source>
</evidence>
<keyword evidence="9" id="KW-1015">Disulfide bond</keyword>
<dbReference type="InterPro" id="IPR033121">
    <property type="entry name" value="PEPTIDASE_A1"/>
</dbReference>
<keyword evidence="7" id="KW-0472">Membrane</keyword>
<dbReference type="InterPro" id="IPR001969">
    <property type="entry name" value="Aspartic_peptidase_AS"/>
</dbReference>